<name>A0ABY7LUU0_9BACT</name>
<keyword evidence="1" id="KW-0732">Signal</keyword>
<protein>
    <submittedName>
        <fullName evidence="2">DUF922 domain-containing protein</fullName>
    </submittedName>
</protein>
<evidence type="ECO:0000313" key="3">
    <source>
        <dbReference type="Proteomes" id="UP001211005"/>
    </source>
</evidence>
<feature type="chain" id="PRO_5045465791" evidence="1">
    <location>
        <begin position="20"/>
        <end position="190"/>
    </location>
</feature>
<accession>A0ABY7LUU0</accession>
<reference evidence="2 3" key="1">
    <citation type="submission" date="2022-12" db="EMBL/GenBank/DDBJ databases">
        <title>Hymenobacter canadensis sp. nov. isolated from lake water of the Cambridge Bay, Canada.</title>
        <authorList>
            <person name="Kim W.H."/>
            <person name="Lee Y.M."/>
        </authorList>
    </citation>
    <scope>NUCLEOTIDE SEQUENCE [LARGE SCALE GENOMIC DNA]</scope>
    <source>
        <strain evidence="2 3">PAMC 29467</strain>
    </source>
</reference>
<dbReference type="Pfam" id="PF06037">
    <property type="entry name" value="DUF922"/>
    <property type="match status" value="1"/>
</dbReference>
<proteinExistence type="predicted"/>
<dbReference type="EMBL" id="CP114767">
    <property type="protein sequence ID" value="WBA43619.1"/>
    <property type="molecule type" value="Genomic_DNA"/>
</dbReference>
<evidence type="ECO:0000313" key="2">
    <source>
        <dbReference type="EMBL" id="WBA43619.1"/>
    </source>
</evidence>
<evidence type="ECO:0000256" key="1">
    <source>
        <dbReference type="SAM" id="SignalP"/>
    </source>
</evidence>
<keyword evidence="3" id="KW-1185">Reference proteome</keyword>
<organism evidence="2 3">
    <name type="scientific">Hymenobacter canadensis</name>
    <dbReference type="NCBI Taxonomy" id="2999067"/>
    <lineage>
        <taxon>Bacteria</taxon>
        <taxon>Pseudomonadati</taxon>
        <taxon>Bacteroidota</taxon>
        <taxon>Cytophagia</taxon>
        <taxon>Cytophagales</taxon>
        <taxon>Hymenobacteraceae</taxon>
        <taxon>Hymenobacter</taxon>
    </lineage>
</organism>
<dbReference type="RefSeq" id="WP_269561656.1">
    <property type="nucleotide sequence ID" value="NZ_CP114767.1"/>
</dbReference>
<feature type="signal peptide" evidence="1">
    <location>
        <begin position="1"/>
        <end position="19"/>
    </location>
</feature>
<dbReference type="InterPro" id="IPR010321">
    <property type="entry name" value="DUF922"/>
</dbReference>
<gene>
    <name evidence="2" type="ORF">O3303_08630</name>
</gene>
<dbReference type="Proteomes" id="UP001211005">
    <property type="component" value="Chromosome"/>
</dbReference>
<sequence length="190" mass="21486">MALHSFLLSLLPLFQPAAAPPQTTPAVAAKPAKETLGWSANRPLTWADFKARPMGTDRLKALTSANIDVQVACKDFVFSSTVTAVFLPQESWVQDAGKASANLLRHEQLHFDITELHARLLRQKLSIVKLDCQHLNPAFNTLTKNYFAAWQREETRYDVESNHGLNQEKQLFWETQVKQRLALLESFASR</sequence>